<dbReference type="Pfam" id="PF00651">
    <property type="entry name" value="BTB"/>
    <property type="match status" value="1"/>
</dbReference>
<dbReference type="PANTHER" id="PTHR26379">
    <property type="entry name" value="BTB/POZ AND MATH DOMAIN-CONTAINING PROTEIN 1"/>
    <property type="match status" value="1"/>
</dbReference>
<accession>A0A921S246</accession>
<evidence type="ECO:0000256" key="2">
    <source>
        <dbReference type="ARBA" id="ARBA00010846"/>
    </source>
</evidence>
<dbReference type="InterPro" id="IPR000210">
    <property type="entry name" value="BTB/POZ_dom"/>
</dbReference>
<dbReference type="Proteomes" id="UP000807115">
    <property type="component" value="Chromosome 1"/>
</dbReference>
<dbReference type="PROSITE" id="PS50144">
    <property type="entry name" value="MATH"/>
    <property type="match status" value="1"/>
</dbReference>
<comment type="caution">
    <text evidence="5">The sequence shown here is derived from an EMBL/GenBank/DDBJ whole genome shotgun (WGS) entry which is preliminary data.</text>
</comment>
<dbReference type="AlphaFoldDB" id="A0A921S246"/>
<dbReference type="InterPro" id="IPR056423">
    <property type="entry name" value="BACK_BPM_SPOP"/>
</dbReference>
<name>A0A921S246_SORBI</name>
<dbReference type="Gene3D" id="2.60.210.10">
    <property type="entry name" value="Apoptosis, Tumor Necrosis Factor Receptor Associated Protein 2, Chain A"/>
    <property type="match status" value="1"/>
</dbReference>
<evidence type="ECO:0000313" key="5">
    <source>
        <dbReference type="EMBL" id="KAG0549097.1"/>
    </source>
</evidence>
<dbReference type="EMBL" id="CM027680">
    <property type="protein sequence ID" value="KAG0549097.1"/>
    <property type="molecule type" value="Genomic_DNA"/>
</dbReference>
<sequence length="360" mass="40398">MPTFDTASAIVSAKSTIGRHLLHIEAYSAAEVYRGQPSSISASFSIGGRDWCIWYYPHGLPEGPSDYISVFLVLEDDIPEPADAEATFHLLDRAQKPVPAYTQSTGFRKYLRSTVAGVFVCKHGILTFIRREVLEASEYLVDDCFMIRCDVTVKRRCYTENRGHVPPSDLHRHLGDLLASKEGADVTFQVAAETFSAHRSILAARSRVLKAKLLGRTTTGTGACCVVRISDMLPRVFEAFLHFVYTDSLPAEVMMTGWQDDEDDGSMAYHLLEAADRYDMQRLKLICEEKLCWQVEINTAATMLMFAQQHRCHRLREACVDFLRCPHALNAVMATEGFQHLVQSCPALLKDLISKLARVD</sequence>
<evidence type="ECO:0000259" key="4">
    <source>
        <dbReference type="PROSITE" id="PS50144"/>
    </source>
</evidence>
<reference evidence="5" key="1">
    <citation type="journal article" date="2019" name="BMC Genomics">
        <title>A new reference genome for Sorghum bicolor reveals high levels of sequence similarity between sweet and grain genotypes: implications for the genetics of sugar metabolism.</title>
        <authorList>
            <person name="Cooper E.A."/>
            <person name="Brenton Z.W."/>
            <person name="Flinn B.S."/>
            <person name="Jenkins J."/>
            <person name="Shu S."/>
            <person name="Flowers D."/>
            <person name="Luo F."/>
            <person name="Wang Y."/>
            <person name="Xia P."/>
            <person name="Barry K."/>
            <person name="Daum C."/>
            <person name="Lipzen A."/>
            <person name="Yoshinaga Y."/>
            <person name="Schmutz J."/>
            <person name="Saski C."/>
            <person name="Vermerris W."/>
            <person name="Kresovich S."/>
        </authorList>
    </citation>
    <scope>NUCLEOTIDE SEQUENCE</scope>
</reference>
<dbReference type="PROSITE" id="PS50097">
    <property type="entry name" value="BTB"/>
    <property type="match status" value="1"/>
</dbReference>
<feature type="domain" description="MATH" evidence="4">
    <location>
        <begin position="17"/>
        <end position="151"/>
    </location>
</feature>
<dbReference type="CDD" id="cd00121">
    <property type="entry name" value="MATH"/>
    <property type="match status" value="1"/>
</dbReference>
<dbReference type="SUPFAM" id="SSF49599">
    <property type="entry name" value="TRAF domain-like"/>
    <property type="match status" value="1"/>
</dbReference>
<dbReference type="InterPro" id="IPR045005">
    <property type="entry name" value="BPM1-6"/>
</dbReference>
<dbReference type="PANTHER" id="PTHR26379:SF422">
    <property type="entry name" value="BTB DOMAIN-CONTAINING PROTEIN"/>
    <property type="match status" value="1"/>
</dbReference>
<reference evidence="5" key="2">
    <citation type="submission" date="2020-10" db="EMBL/GenBank/DDBJ databases">
        <authorList>
            <person name="Cooper E.A."/>
            <person name="Brenton Z.W."/>
            <person name="Flinn B.S."/>
            <person name="Jenkins J."/>
            <person name="Shu S."/>
            <person name="Flowers D."/>
            <person name="Luo F."/>
            <person name="Wang Y."/>
            <person name="Xia P."/>
            <person name="Barry K."/>
            <person name="Daum C."/>
            <person name="Lipzen A."/>
            <person name="Yoshinaga Y."/>
            <person name="Schmutz J."/>
            <person name="Saski C."/>
            <person name="Vermerris W."/>
            <person name="Kresovich S."/>
        </authorList>
    </citation>
    <scope>NUCLEOTIDE SEQUENCE</scope>
</reference>
<dbReference type="SMART" id="SM00225">
    <property type="entry name" value="BTB"/>
    <property type="match status" value="1"/>
</dbReference>
<dbReference type="InterPro" id="IPR002083">
    <property type="entry name" value="MATH/TRAF_dom"/>
</dbReference>
<evidence type="ECO:0000313" key="6">
    <source>
        <dbReference type="Proteomes" id="UP000807115"/>
    </source>
</evidence>
<dbReference type="Pfam" id="PF24570">
    <property type="entry name" value="BACK_BPM_SPOP"/>
    <property type="match status" value="1"/>
</dbReference>
<dbReference type="Gene3D" id="1.25.40.420">
    <property type="match status" value="1"/>
</dbReference>
<evidence type="ECO:0008006" key="7">
    <source>
        <dbReference type="Google" id="ProtNLM"/>
    </source>
</evidence>
<gene>
    <name evidence="5" type="ORF">BDA96_01G225700</name>
</gene>
<dbReference type="SUPFAM" id="SSF54695">
    <property type="entry name" value="POZ domain"/>
    <property type="match status" value="1"/>
</dbReference>
<protein>
    <recommendedName>
        <fullName evidence="7">BTB domain-containing protein</fullName>
    </recommendedName>
</protein>
<comment type="pathway">
    <text evidence="1">Protein modification; protein ubiquitination.</text>
</comment>
<organism evidence="5 6">
    <name type="scientific">Sorghum bicolor</name>
    <name type="common">Sorghum</name>
    <name type="synonym">Sorghum vulgare</name>
    <dbReference type="NCBI Taxonomy" id="4558"/>
    <lineage>
        <taxon>Eukaryota</taxon>
        <taxon>Viridiplantae</taxon>
        <taxon>Streptophyta</taxon>
        <taxon>Embryophyta</taxon>
        <taxon>Tracheophyta</taxon>
        <taxon>Spermatophyta</taxon>
        <taxon>Magnoliopsida</taxon>
        <taxon>Liliopsida</taxon>
        <taxon>Poales</taxon>
        <taxon>Poaceae</taxon>
        <taxon>PACMAD clade</taxon>
        <taxon>Panicoideae</taxon>
        <taxon>Andropogonodae</taxon>
        <taxon>Andropogoneae</taxon>
        <taxon>Sorghinae</taxon>
        <taxon>Sorghum</taxon>
    </lineage>
</organism>
<evidence type="ECO:0000256" key="1">
    <source>
        <dbReference type="ARBA" id="ARBA00004906"/>
    </source>
</evidence>
<evidence type="ECO:0000259" key="3">
    <source>
        <dbReference type="PROSITE" id="PS50097"/>
    </source>
</evidence>
<dbReference type="InterPro" id="IPR008974">
    <property type="entry name" value="TRAF-like"/>
</dbReference>
<dbReference type="InterPro" id="IPR011333">
    <property type="entry name" value="SKP1/BTB/POZ_sf"/>
</dbReference>
<feature type="domain" description="BTB" evidence="3">
    <location>
        <begin position="184"/>
        <end position="253"/>
    </location>
</feature>
<dbReference type="GO" id="GO:0016567">
    <property type="term" value="P:protein ubiquitination"/>
    <property type="evidence" value="ECO:0007669"/>
    <property type="project" value="InterPro"/>
</dbReference>
<comment type="similarity">
    <text evidence="2">Belongs to the Tdpoz family.</text>
</comment>
<dbReference type="Gene3D" id="3.30.710.10">
    <property type="entry name" value="Potassium Channel Kv1.1, Chain A"/>
    <property type="match status" value="1"/>
</dbReference>
<dbReference type="Pfam" id="PF22486">
    <property type="entry name" value="MATH_2"/>
    <property type="match status" value="1"/>
</dbReference>
<proteinExistence type="inferred from homology"/>